<keyword evidence="2 8" id="KW-0813">Transport</keyword>
<evidence type="ECO:0000256" key="6">
    <source>
        <dbReference type="ARBA" id="ARBA00022989"/>
    </source>
</evidence>
<evidence type="ECO:0000256" key="8">
    <source>
        <dbReference type="RuleBase" id="RU004057"/>
    </source>
</evidence>
<dbReference type="GO" id="GO:0005886">
    <property type="term" value="C:plasma membrane"/>
    <property type="evidence" value="ECO:0007669"/>
    <property type="project" value="UniProtKB-SubCell"/>
</dbReference>
<comment type="subcellular location">
    <subcellularLocation>
        <location evidence="1">Cell membrane</location>
        <topology evidence="1">Multi-pass membrane protein</topology>
    </subcellularLocation>
    <subcellularLocation>
        <location evidence="8">Membrane</location>
        <topology evidence="8">Multi-pass membrane protein</topology>
    </subcellularLocation>
</comment>
<dbReference type="InterPro" id="IPR002898">
    <property type="entry name" value="MotA_ExbB_proton_chnl"/>
</dbReference>
<sequence length="245" mass="26205">MESLLRFFAQGGPFMFVIGAVLFGAIAVIIERAYFYQVVCRVDGNALIDSTLQSIDRGQGRQVLGQLQEARSPLHALLGAAIAGHLDGLALSRIEGDVEEAAVREVARLHRRVDYLSMLANVATLAGLLGTIFGLKESFLSLSAADASAKATLLATGISQAMNTTAMGLLVAIPCMIAHARLVDRRNQLLTDLDAGVLRFLGRLRTRTGRGPAIVEGGRRTRPREDESARPPFPAGPVASTETTR</sequence>
<keyword evidence="5 8" id="KW-0653">Protein transport</keyword>
<dbReference type="Pfam" id="PF01618">
    <property type="entry name" value="MotA_ExbB"/>
    <property type="match status" value="1"/>
</dbReference>
<evidence type="ECO:0000256" key="3">
    <source>
        <dbReference type="ARBA" id="ARBA00022475"/>
    </source>
</evidence>
<feature type="transmembrane region" description="Helical" evidence="10">
    <location>
        <begin position="12"/>
        <end position="30"/>
    </location>
</feature>
<organism evidence="12 13">
    <name type="scientific">Eiseniibacteriota bacterium</name>
    <dbReference type="NCBI Taxonomy" id="2212470"/>
    <lineage>
        <taxon>Bacteria</taxon>
        <taxon>Candidatus Eiseniibacteriota</taxon>
    </lineage>
</organism>
<proteinExistence type="inferred from homology"/>
<feature type="transmembrane region" description="Helical" evidence="10">
    <location>
        <begin position="153"/>
        <end position="177"/>
    </location>
</feature>
<name>A0A956M124_UNCEI</name>
<keyword evidence="4 10" id="KW-0812">Transmembrane</keyword>
<evidence type="ECO:0000256" key="1">
    <source>
        <dbReference type="ARBA" id="ARBA00004651"/>
    </source>
</evidence>
<feature type="transmembrane region" description="Helical" evidence="10">
    <location>
        <begin position="113"/>
        <end position="133"/>
    </location>
</feature>
<dbReference type="PANTHER" id="PTHR30625">
    <property type="entry name" value="PROTEIN TOLQ"/>
    <property type="match status" value="1"/>
</dbReference>
<evidence type="ECO:0000313" key="13">
    <source>
        <dbReference type="Proteomes" id="UP000697710"/>
    </source>
</evidence>
<protein>
    <submittedName>
        <fullName evidence="12">MotA/TolQ/ExbB proton channel family protein</fullName>
    </submittedName>
</protein>
<feature type="compositionally biased region" description="Basic and acidic residues" evidence="9">
    <location>
        <begin position="217"/>
        <end position="229"/>
    </location>
</feature>
<keyword evidence="7 10" id="KW-0472">Membrane</keyword>
<reference evidence="12" key="2">
    <citation type="journal article" date="2021" name="Microbiome">
        <title>Successional dynamics and alternative stable states in a saline activated sludge microbial community over 9 years.</title>
        <authorList>
            <person name="Wang Y."/>
            <person name="Ye J."/>
            <person name="Ju F."/>
            <person name="Liu L."/>
            <person name="Boyd J.A."/>
            <person name="Deng Y."/>
            <person name="Parks D.H."/>
            <person name="Jiang X."/>
            <person name="Yin X."/>
            <person name="Woodcroft B.J."/>
            <person name="Tyson G.W."/>
            <person name="Hugenholtz P."/>
            <person name="Polz M.F."/>
            <person name="Zhang T."/>
        </authorList>
    </citation>
    <scope>NUCLEOTIDE SEQUENCE</scope>
    <source>
        <strain evidence="12">HKST-UBA01</strain>
    </source>
</reference>
<comment type="similarity">
    <text evidence="8">Belongs to the exbB/tolQ family.</text>
</comment>
<comment type="caution">
    <text evidence="12">The sequence shown here is derived from an EMBL/GenBank/DDBJ whole genome shotgun (WGS) entry which is preliminary data.</text>
</comment>
<evidence type="ECO:0000256" key="7">
    <source>
        <dbReference type="ARBA" id="ARBA00023136"/>
    </source>
</evidence>
<evidence type="ECO:0000256" key="5">
    <source>
        <dbReference type="ARBA" id="ARBA00022927"/>
    </source>
</evidence>
<gene>
    <name evidence="12" type="ORF">KC729_14275</name>
</gene>
<evidence type="ECO:0000259" key="11">
    <source>
        <dbReference type="Pfam" id="PF01618"/>
    </source>
</evidence>
<reference evidence="12" key="1">
    <citation type="submission" date="2020-04" db="EMBL/GenBank/DDBJ databases">
        <authorList>
            <person name="Zhang T."/>
        </authorList>
    </citation>
    <scope>NUCLEOTIDE SEQUENCE</scope>
    <source>
        <strain evidence="12">HKST-UBA01</strain>
    </source>
</reference>
<evidence type="ECO:0000313" key="12">
    <source>
        <dbReference type="EMBL" id="MCA9728853.1"/>
    </source>
</evidence>
<evidence type="ECO:0000256" key="9">
    <source>
        <dbReference type="SAM" id="MobiDB-lite"/>
    </source>
</evidence>
<evidence type="ECO:0000256" key="2">
    <source>
        <dbReference type="ARBA" id="ARBA00022448"/>
    </source>
</evidence>
<evidence type="ECO:0000256" key="10">
    <source>
        <dbReference type="SAM" id="Phobius"/>
    </source>
</evidence>
<keyword evidence="6 10" id="KW-1133">Transmembrane helix</keyword>
<dbReference type="PANTHER" id="PTHR30625:SF15">
    <property type="entry name" value="BIOPOLYMER TRANSPORT PROTEIN EXBB"/>
    <property type="match status" value="1"/>
</dbReference>
<dbReference type="AlphaFoldDB" id="A0A956M124"/>
<dbReference type="GO" id="GO:0017038">
    <property type="term" value="P:protein import"/>
    <property type="evidence" value="ECO:0007669"/>
    <property type="project" value="TreeGrafter"/>
</dbReference>
<dbReference type="Proteomes" id="UP000697710">
    <property type="component" value="Unassembled WGS sequence"/>
</dbReference>
<feature type="region of interest" description="Disordered" evidence="9">
    <location>
        <begin position="211"/>
        <end position="245"/>
    </location>
</feature>
<evidence type="ECO:0000256" key="4">
    <source>
        <dbReference type="ARBA" id="ARBA00022692"/>
    </source>
</evidence>
<dbReference type="EMBL" id="JAGQHR010000495">
    <property type="protein sequence ID" value="MCA9728853.1"/>
    <property type="molecule type" value="Genomic_DNA"/>
</dbReference>
<dbReference type="InterPro" id="IPR050790">
    <property type="entry name" value="ExbB/TolQ_transport"/>
</dbReference>
<accession>A0A956M124</accession>
<feature type="domain" description="MotA/TolQ/ExbB proton channel" evidence="11">
    <location>
        <begin position="72"/>
        <end position="193"/>
    </location>
</feature>
<keyword evidence="3" id="KW-1003">Cell membrane</keyword>